<evidence type="ECO:0000313" key="3">
    <source>
        <dbReference type="Proteomes" id="UP001161497"/>
    </source>
</evidence>
<keyword evidence="1" id="KW-0812">Transmembrane</keyword>
<keyword evidence="1" id="KW-0472">Membrane</keyword>
<dbReference type="Proteomes" id="UP001161497">
    <property type="component" value="Chromosome"/>
</dbReference>
<proteinExistence type="predicted"/>
<gene>
    <name evidence="2" type="ORF">MFUM_1375</name>
</gene>
<dbReference type="EMBL" id="OX458932">
    <property type="protein sequence ID" value="CAI9085724.1"/>
    <property type="molecule type" value="Genomic_DNA"/>
</dbReference>
<evidence type="ECO:0000313" key="2">
    <source>
        <dbReference type="EMBL" id="CAI9085724.1"/>
    </source>
</evidence>
<feature type="transmembrane region" description="Helical" evidence="1">
    <location>
        <begin position="90"/>
        <end position="109"/>
    </location>
</feature>
<accession>A0ABN8XHY3</accession>
<name>A0ABN8XHY3_9BACT</name>
<keyword evidence="1" id="KW-1133">Transmembrane helix</keyword>
<reference evidence="2" key="1">
    <citation type="submission" date="2023-03" db="EMBL/GenBank/DDBJ databases">
        <authorList>
            <person name="Cremers G."/>
            <person name="Picone N."/>
        </authorList>
    </citation>
    <scope>NUCLEOTIDE SEQUENCE</scope>
    <source>
        <strain evidence="2">Sample_alias</strain>
    </source>
</reference>
<keyword evidence="3" id="KW-1185">Reference proteome</keyword>
<evidence type="ECO:0000256" key="1">
    <source>
        <dbReference type="SAM" id="Phobius"/>
    </source>
</evidence>
<feature type="transmembrane region" description="Helical" evidence="1">
    <location>
        <begin position="44"/>
        <end position="60"/>
    </location>
</feature>
<sequence>MGKKNILSNKSDKCSLFQRWLISGFELALLFSLCAKIFNRLTLLFVFPFFYFCWCVFWEWKIQSRPFHWIMGQKIIAENKMDLKRAVYRGVLRLFFPFIFLGFSKVSLLDLLSRCRWSKSRLILKTDNCLKSGSKMIHAFLLCSKLFCSLWEKCLMTFLLAISCFTYRRRPCKLQDSQPPSSQNR</sequence>
<protein>
    <submittedName>
        <fullName evidence="2">Uncharacterized protein</fullName>
    </submittedName>
</protein>
<feature type="transmembrane region" description="Helical" evidence="1">
    <location>
        <begin position="20"/>
        <end position="38"/>
    </location>
</feature>
<organism evidence="2 3">
    <name type="scientific">Candidatus Methylacidiphilum fumarolicum</name>
    <dbReference type="NCBI Taxonomy" id="591154"/>
    <lineage>
        <taxon>Bacteria</taxon>
        <taxon>Pseudomonadati</taxon>
        <taxon>Verrucomicrobiota</taxon>
        <taxon>Methylacidiphilae</taxon>
        <taxon>Methylacidiphilales</taxon>
        <taxon>Methylacidiphilaceae</taxon>
        <taxon>Methylacidiphilum (ex Ratnadevi et al. 2023)</taxon>
    </lineage>
</organism>